<dbReference type="GO" id="GO:0004017">
    <property type="term" value="F:AMP kinase activity"/>
    <property type="evidence" value="ECO:0007669"/>
    <property type="project" value="UniProtKB-UniRule"/>
</dbReference>
<feature type="binding site" evidence="6">
    <location>
        <position position="160"/>
    </location>
    <ligand>
        <name>AMP</name>
        <dbReference type="ChEBI" id="CHEBI:456215"/>
    </ligand>
</feature>
<dbReference type="InterPro" id="IPR007862">
    <property type="entry name" value="Adenylate_kinase_lid-dom"/>
</dbReference>
<keyword evidence="6" id="KW-0963">Cytoplasm</keyword>
<feature type="binding site" evidence="6">
    <location>
        <begin position="86"/>
        <end position="89"/>
    </location>
    <ligand>
        <name>AMP</name>
        <dbReference type="ChEBI" id="CHEBI:456215"/>
    </ligand>
</feature>
<evidence type="ECO:0000256" key="5">
    <source>
        <dbReference type="ARBA" id="ARBA00022840"/>
    </source>
</evidence>
<evidence type="ECO:0000256" key="7">
    <source>
        <dbReference type="RuleBase" id="RU003330"/>
    </source>
</evidence>
<evidence type="ECO:0000259" key="9">
    <source>
        <dbReference type="Pfam" id="PF05191"/>
    </source>
</evidence>
<keyword evidence="3 6" id="KW-0547">Nucleotide-binding</keyword>
<dbReference type="HAMAP" id="MF_00235">
    <property type="entry name" value="Adenylate_kinase_Adk"/>
    <property type="match status" value="1"/>
</dbReference>
<comment type="subunit">
    <text evidence="6 8">Monomer.</text>
</comment>
<evidence type="ECO:0000256" key="1">
    <source>
        <dbReference type="ARBA" id="ARBA00022679"/>
    </source>
</evidence>
<dbReference type="NCBIfam" id="NF011100">
    <property type="entry name" value="PRK14527.1"/>
    <property type="match status" value="1"/>
</dbReference>
<dbReference type="NCBIfam" id="NF001380">
    <property type="entry name" value="PRK00279.1-2"/>
    <property type="match status" value="1"/>
</dbReference>
<organism evidence="10 11">
    <name type="scientific">Candidatus Saganbacteria bacterium CG08_land_8_20_14_0_20_45_16</name>
    <dbReference type="NCBI Taxonomy" id="2014293"/>
    <lineage>
        <taxon>Bacteria</taxon>
        <taxon>Bacillati</taxon>
        <taxon>Saganbacteria</taxon>
    </lineage>
</organism>
<keyword evidence="2 6" id="KW-0545">Nucleotide biosynthesis</keyword>
<feature type="binding site" evidence="6">
    <location>
        <position position="171"/>
    </location>
    <ligand>
        <name>AMP</name>
        <dbReference type="ChEBI" id="CHEBI:456215"/>
    </ligand>
</feature>
<dbReference type="AlphaFoldDB" id="A0A2H0XXH7"/>
<proteinExistence type="inferred from homology"/>
<feature type="binding site" evidence="6">
    <location>
        <position position="150"/>
    </location>
    <ligand>
        <name>Zn(2+)</name>
        <dbReference type="ChEBI" id="CHEBI:29105"/>
        <note>structural</note>
    </ligand>
</feature>
<dbReference type="InterPro" id="IPR027417">
    <property type="entry name" value="P-loop_NTPase"/>
</dbReference>
<dbReference type="InterPro" id="IPR033690">
    <property type="entry name" value="Adenylat_kinase_CS"/>
</dbReference>
<keyword evidence="4 6" id="KW-0418">Kinase</keyword>
<keyword evidence="6" id="KW-0862">Zinc</keyword>
<dbReference type="GO" id="GO:0005524">
    <property type="term" value="F:ATP binding"/>
    <property type="evidence" value="ECO:0007669"/>
    <property type="project" value="UniProtKB-UniRule"/>
</dbReference>
<comment type="domain">
    <text evidence="6">Consists of three domains, a large central CORE domain and two small peripheral domains, NMPbind and LID, which undergo movements during catalysis. The LID domain closes over the site of phosphoryl transfer upon ATP binding. Assembling and dissambling the active center during each catalytic cycle provides an effective means to prevent ATP hydrolysis. Some bacteria have evolved a zinc-coordinating structure that stabilizes the LID domain.</text>
</comment>
<keyword evidence="6" id="KW-0479">Metal-binding</keyword>
<dbReference type="Gene3D" id="3.40.50.300">
    <property type="entry name" value="P-loop containing nucleotide triphosphate hydrolases"/>
    <property type="match status" value="1"/>
</dbReference>
<reference evidence="10 11" key="1">
    <citation type="submission" date="2017-09" db="EMBL/GenBank/DDBJ databases">
        <title>Depth-based differentiation of microbial function through sediment-hosted aquifers and enrichment of novel symbionts in the deep terrestrial subsurface.</title>
        <authorList>
            <person name="Probst A.J."/>
            <person name="Ladd B."/>
            <person name="Jarett J.K."/>
            <person name="Geller-Mcgrath D.E."/>
            <person name="Sieber C.M."/>
            <person name="Emerson J.B."/>
            <person name="Anantharaman K."/>
            <person name="Thomas B.C."/>
            <person name="Malmstrom R."/>
            <person name="Stieglmeier M."/>
            <person name="Klingl A."/>
            <person name="Woyke T."/>
            <person name="Ryan C.M."/>
            <person name="Banfield J.F."/>
        </authorList>
    </citation>
    <scope>NUCLEOTIDE SEQUENCE [LARGE SCALE GENOMIC DNA]</scope>
    <source>
        <strain evidence="10">CG08_land_8_20_14_0_20_45_16</strain>
    </source>
</reference>
<feature type="binding site" evidence="6">
    <location>
        <position position="130"/>
    </location>
    <ligand>
        <name>Zn(2+)</name>
        <dbReference type="ChEBI" id="CHEBI:29105"/>
        <note>structural</note>
    </ligand>
</feature>
<dbReference type="NCBIfam" id="NF001381">
    <property type="entry name" value="PRK00279.1-3"/>
    <property type="match status" value="1"/>
</dbReference>
<evidence type="ECO:0000256" key="3">
    <source>
        <dbReference type="ARBA" id="ARBA00022741"/>
    </source>
</evidence>
<evidence type="ECO:0000256" key="6">
    <source>
        <dbReference type="HAMAP-Rule" id="MF_00235"/>
    </source>
</evidence>
<dbReference type="GO" id="GO:0044209">
    <property type="term" value="P:AMP salvage"/>
    <property type="evidence" value="ECO:0007669"/>
    <property type="project" value="UniProtKB-UniRule"/>
</dbReference>
<dbReference type="PANTHER" id="PTHR23359">
    <property type="entry name" value="NUCLEOTIDE KINASE"/>
    <property type="match status" value="1"/>
</dbReference>
<feature type="binding site" evidence="6">
    <location>
        <position position="37"/>
    </location>
    <ligand>
        <name>AMP</name>
        <dbReference type="ChEBI" id="CHEBI:456215"/>
    </ligand>
</feature>
<evidence type="ECO:0000313" key="10">
    <source>
        <dbReference type="EMBL" id="PIS29622.1"/>
    </source>
</evidence>
<accession>A0A2H0XXH7</accession>
<feature type="domain" description="Adenylate kinase active site lid" evidence="9">
    <location>
        <begin position="127"/>
        <end position="162"/>
    </location>
</feature>
<dbReference type="EMBL" id="PEYM01000077">
    <property type="protein sequence ID" value="PIS29622.1"/>
    <property type="molecule type" value="Genomic_DNA"/>
</dbReference>
<feature type="binding site" evidence="6">
    <location>
        <begin position="136"/>
        <end position="137"/>
    </location>
    <ligand>
        <name>ATP</name>
        <dbReference type="ChEBI" id="CHEBI:30616"/>
    </ligand>
</feature>
<dbReference type="Pfam" id="PF05191">
    <property type="entry name" value="ADK_lid"/>
    <property type="match status" value="1"/>
</dbReference>
<dbReference type="SUPFAM" id="SSF52540">
    <property type="entry name" value="P-loop containing nucleoside triphosphate hydrolases"/>
    <property type="match status" value="1"/>
</dbReference>
<feature type="region of interest" description="LID" evidence="6">
    <location>
        <begin position="126"/>
        <end position="163"/>
    </location>
</feature>
<feature type="region of interest" description="NMP" evidence="6">
    <location>
        <begin position="31"/>
        <end position="60"/>
    </location>
</feature>
<comment type="function">
    <text evidence="6">Catalyzes the reversible transfer of the terminal phosphate group between ATP and AMP. Plays an important role in cellular energy homeostasis and in adenine nucleotide metabolism.</text>
</comment>
<dbReference type="PRINTS" id="PR00094">
    <property type="entry name" value="ADENYLTKNASE"/>
</dbReference>
<dbReference type="InterPro" id="IPR000850">
    <property type="entry name" value="Adenylat/UMP-CMP_kin"/>
</dbReference>
<protein>
    <recommendedName>
        <fullName evidence="6 8">Adenylate kinase</fullName>
        <shortName evidence="6">AK</shortName>
        <ecNumber evidence="6 8">2.7.4.3</ecNumber>
    </recommendedName>
    <alternativeName>
        <fullName evidence="6">ATP-AMP transphosphorylase</fullName>
    </alternativeName>
    <alternativeName>
        <fullName evidence="6">ATP:AMP phosphotransferase</fullName>
    </alternativeName>
    <alternativeName>
        <fullName evidence="6">Adenylate monophosphate kinase</fullName>
    </alternativeName>
</protein>
<dbReference type="FunFam" id="3.40.50.300:FF:000106">
    <property type="entry name" value="Adenylate kinase mitochondrial"/>
    <property type="match status" value="1"/>
</dbReference>
<evidence type="ECO:0000256" key="2">
    <source>
        <dbReference type="ARBA" id="ARBA00022727"/>
    </source>
</evidence>
<evidence type="ECO:0000256" key="8">
    <source>
        <dbReference type="RuleBase" id="RU003331"/>
    </source>
</evidence>
<feature type="binding site" evidence="6">
    <location>
        <position position="127"/>
    </location>
    <ligand>
        <name>ATP</name>
        <dbReference type="ChEBI" id="CHEBI:30616"/>
    </ligand>
</feature>
<dbReference type="EC" id="2.7.4.3" evidence="6 8"/>
<feature type="binding site" evidence="6">
    <location>
        <position position="153"/>
    </location>
    <ligand>
        <name>Zn(2+)</name>
        <dbReference type="ChEBI" id="CHEBI:29105"/>
        <note>structural</note>
    </ligand>
</feature>
<comment type="pathway">
    <text evidence="6">Purine metabolism; AMP biosynthesis via salvage pathway; AMP from ADP: step 1/1.</text>
</comment>
<dbReference type="GO" id="GO:0008270">
    <property type="term" value="F:zinc ion binding"/>
    <property type="evidence" value="ECO:0007669"/>
    <property type="project" value="UniProtKB-UniRule"/>
</dbReference>
<name>A0A2H0XXH7_UNCSA</name>
<comment type="caution">
    <text evidence="6">Lacks conserved residue(s) required for the propagation of feature annotation.</text>
</comment>
<dbReference type="NCBIfam" id="TIGR01351">
    <property type="entry name" value="adk"/>
    <property type="match status" value="1"/>
</dbReference>
<evidence type="ECO:0000313" key="11">
    <source>
        <dbReference type="Proteomes" id="UP000231343"/>
    </source>
</evidence>
<evidence type="ECO:0000256" key="4">
    <source>
        <dbReference type="ARBA" id="ARBA00022777"/>
    </source>
</evidence>
<comment type="subcellular location">
    <subcellularLocation>
        <location evidence="6 8">Cytoplasm</location>
    </subcellularLocation>
</comment>
<dbReference type="Proteomes" id="UP000231343">
    <property type="component" value="Unassembled WGS sequence"/>
</dbReference>
<comment type="similarity">
    <text evidence="6 7">Belongs to the adenylate kinase family.</text>
</comment>
<comment type="caution">
    <text evidence="10">The sequence shown here is derived from an EMBL/GenBank/DDBJ whole genome shotgun (WGS) entry which is preliminary data.</text>
</comment>
<dbReference type="InterPro" id="IPR006259">
    <property type="entry name" value="Adenyl_kin_sub"/>
</dbReference>
<feature type="binding site" evidence="6">
    <location>
        <position position="199"/>
    </location>
    <ligand>
        <name>ATP</name>
        <dbReference type="ChEBI" id="CHEBI:30616"/>
    </ligand>
</feature>
<comment type="catalytic activity">
    <reaction evidence="6 8">
        <text>AMP + ATP = 2 ADP</text>
        <dbReference type="Rhea" id="RHEA:12973"/>
        <dbReference type="ChEBI" id="CHEBI:30616"/>
        <dbReference type="ChEBI" id="CHEBI:456215"/>
        <dbReference type="ChEBI" id="CHEBI:456216"/>
        <dbReference type="EC" id="2.7.4.3"/>
    </reaction>
</comment>
<dbReference type="GO" id="GO:0005737">
    <property type="term" value="C:cytoplasm"/>
    <property type="evidence" value="ECO:0007669"/>
    <property type="project" value="UniProtKB-SubCell"/>
</dbReference>
<gene>
    <name evidence="6" type="primary">adk</name>
    <name evidence="10" type="ORF">COT42_04835</name>
</gene>
<feature type="binding site" evidence="6">
    <location>
        <position position="93"/>
    </location>
    <ligand>
        <name>AMP</name>
        <dbReference type="ChEBI" id="CHEBI:456215"/>
    </ligand>
</feature>
<keyword evidence="1 6" id="KW-0808">Transferase</keyword>
<dbReference type="PROSITE" id="PS00113">
    <property type="entry name" value="ADENYLATE_KINASE"/>
    <property type="match status" value="1"/>
</dbReference>
<dbReference type="Pfam" id="PF00406">
    <property type="entry name" value="ADK"/>
    <property type="match status" value="1"/>
</dbReference>
<feature type="binding site" evidence="6">
    <location>
        <begin position="58"/>
        <end position="60"/>
    </location>
    <ligand>
        <name>AMP</name>
        <dbReference type="ChEBI" id="CHEBI:456215"/>
    </ligand>
</feature>
<keyword evidence="5 6" id="KW-0067">ATP-binding</keyword>
<dbReference type="CDD" id="cd01428">
    <property type="entry name" value="ADK"/>
    <property type="match status" value="1"/>
</dbReference>
<dbReference type="UniPathway" id="UPA00588">
    <property type="reaction ID" value="UER00649"/>
</dbReference>
<feature type="binding site" evidence="6">
    <location>
        <position position="133"/>
    </location>
    <ligand>
        <name>Zn(2+)</name>
        <dbReference type="ChEBI" id="CHEBI:29105"/>
        <note>structural</note>
    </ligand>
</feature>
<feature type="binding site" evidence="6">
    <location>
        <begin position="11"/>
        <end position="16"/>
    </location>
    <ligand>
        <name>ATP</name>
        <dbReference type="ChEBI" id="CHEBI:30616"/>
    </ligand>
</feature>
<sequence>MTVLVFLGPPGSGKGTQAMKLAEKLGIAHISLGDVLREEVRKGSDIGRKAKEFMDAGKLVPDELTIALTRQRLSQPDVKAGIIVDGFPRSLVQAEAFDKMTAELKLKVKVIYFEIDEEQVVERLSGRRSCKACGAIYHVKYNAPIESGKCDKCGGELYQRSDDQEIAIRTRFEVYTNQTKPLIDRYQQAGVLARVQAAGPIEEIFKNLLMHG</sequence>